<feature type="signal peptide" evidence="1">
    <location>
        <begin position="1"/>
        <end position="24"/>
    </location>
</feature>
<dbReference type="RefSeq" id="WP_326024093.1">
    <property type="nucleotide sequence ID" value="NZ_JAOZYC010000210.1"/>
</dbReference>
<dbReference type="Proteomes" id="UP001354931">
    <property type="component" value="Unassembled WGS sequence"/>
</dbReference>
<protein>
    <submittedName>
        <fullName evidence="2">Uncharacterized protein</fullName>
    </submittedName>
</protein>
<comment type="caution">
    <text evidence="2">The sequence shown here is derived from an EMBL/GenBank/DDBJ whole genome shotgun (WGS) entry which is preliminary data.</text>
</comment>
<reference evidence="2 3" key="1">
    <citation type="submission" date="2022-10" db="EMBL/GenBank/DDBJ databases">
        <authorList>
            <person name="Xie J."/>
            <person name="Shen N."/>
        </authorList>
    </citation>
    <scope>NUCLEOTIDE SEQUENCE [LARGE SCALE GENOMIC DNA]</scope>
    <source>
        <strain evidence="2 3">YIM65594</strain>
    </source>
</reference>
<evidence type="ECO:0000313" key="2">
    <source>
        <dbReference type="EMBL" id="MEB8344242.1"/>
    </source>
</evidence>
<proteinExistence type="predicted"/>
<accession>A0ABU6FJM4</accession>
<feature type="chain" id="PRO_5046866446" evidence="1">
    <location>
        <begin position="25"/>
        <end position="291"/>
    </location>
</feature>
<sequence>MSRAFALTAAVVATTFAMGVPAHAVDVESGTFDVVSEVGDPVGGGYPYSYVDGAGSGDSMYAGWNDEQNSVHVIVLAANGDRWDLTMGAPSGEQLAVGTYSGASDTPSLSGAKLAVDGTFYGCESEGAFTVDRLELGPRGYVEALDASFGQNCEDTVPGLTGQAHLTNPPPPAELSLRAHVDATGSVSADGRATVRGTVTCTEPVDDVLVNGRIEQVVGKDALATATYYTHIACTPGAPVAWSAVGTAGGGVPFAKGDASVGYKAQATDPVYGHTVVTDPAATATVSLRKD</sequence>
<evidence type="ECO:0000256" key="1">
    <source>
        <dbReference type="SAM" id="SignalP"/>
    </source>
</evidence>
<evidence type="ECO:0000313" key="3">
    <source>
        <dbReference type="Proteomes" id="UP001354931"/>
    </source>
</evidence>
<gene>
    <name evidence="2" type="ORF">OKJ99_42890</name>
</gene>
<keyword evidence="1" id="KW-0732">Signal</keyword>
<name>A0ABU6FJM4_9ACTN</name>
<keyword evidence="3" id="KW-1185">Reference proteome</keyword>
<organism evidence="2 3">
    <name type="scientific">Streptomyces endophyticus</name>
    <dbReference type="NCBI Taxonomy" id="714166"/>
    <lineage>
        <taxon>Bacteria</taxon>
        <taxon>Bacillati</taxon>
        <taxon>Actinomycetota</taxon>
        <taxon>Actinomycetes</taxon>
        <taxon>Kitasatosporales</taxon>
        <taxon>Streptomycetaceae</taxon>
        <taxon>Streptomyces</taxon>
    </lineage>
</organism>
<dbReference type="EMBL" id="JAOZYC010000210">
    <property type="protein sequence ID" value="MEB8344242.1"/>
    <property type="molecule type" value="Genomic_DNA"/>
</dbReference>